<proteinExistence type="predicted"/>
<dbReference type="PANTHER" id="PTHR38588:SF1">
    <property type="entry name" value="BLL0334 PROTEIN"/>
    <property type="match status" value="1"/>
</dbReference>
<dbReference type="AlphaFoldDB" id="A0A4Y3WUP7"/>
<dbReference type="CDD" id="cd07823">
    <property type="entry name" value="SRPBCC_5"/>
    <property type="match status" value="1"/>
</dbReference>
<dbReference type="InterPro" id="IPR010419">
    <property type="entry name" value="CO_DH_gsu"/>
</dbReference>
<dbReference type="Proteomes" id="UP000320338">
    <property type="component" value="Unassembled WGS sequence"/>
</dbReference>
<dbReference type="RefSeq" id="WP_141282253.1">
    <property type="nucleotide sequence ID" value="NZ_BAAARZ010000052.1"/>
</dbReference>
<evidence type="ECO:0000313" key="1">
    <source>
        <dbReference type="EMBL" id="GEC22612.1"/>
    </source>
</evidence>
<dbReference type="Pfam" id="PF06240">
    <property type="entry name" value="COXG"/>
    <property type="match status" value="1"/>
</dbReference>
<sequence length="193" mass="20326">MEIKNELVVGAPLDKVWAYLLDVPNLAPCLPGAELVGDDGNGTYDGKVVARLGPVKLSFSGQVKIIETDDAAHRMVMHAAGAEDKGKGTADMMMTVVLAPASGGTTMKVEQDLTVSGAAAQFGRGMIADVTGVLMQSFAECLQYNITNQGSGGTTTAVRAARPASGFAIGVRAARMALMRVFARFFLPYDRNR</sequence>
<reference evidence="1 2" key="1">
    <citation type="submission" date="2019-06" db="EMBL/GenBank/DDBJ databases">
        <title>Whole genome shotgun sequence of Pseudonocardia hydrocarbonoxydans NBRC 14498.</title>
        <authorList>
            <person name="Hosoyama A."/>
            <person name="Uohara A."/>
            <person name="Ohji S."/>
            <person name="Ichikawa N."/>
        </authorList>
    </citation>
    <scope>NUCLEOTIDE SEQUENCE [LARGE SCALE GENOMIC DNA]</scope>
    <source>
        <strain evidence="1 2">NBRC 14498</strain>
    </source>
</reference>
<keyword evidence="2" id="KW-1185">Reference proteome</keyword>
<dbReference type="Gene3D" id="3.30.530.20">
    <property type="match status" value="1"/>
</dbReference>
<gene>
    <name evidence="1" type="ORF">PHY01_48950</name>
</gene>
<dbReference type="EMBL" id="BJNG01000049">
    <property type="protein sequence ID" value="GEC22612.1"/>
    <property type="molecule type" value="Genomic_DNA"/>
</dbReference>
<dbReference type="SUPFAM" id="SSF55961">
    <property type="entry name" value="Bet v1-like"/>
    <property type="match status" value="1"/>
</dbReference>
<organism evidence="1 2">
    <name type="scientific">Pseudonocardia hydrocarbonoxydans</name>
    <dbReference type="NCBI Taxonomy" id="76726"/>
    <lineage>
        <taxon>Bacteria</taxon>
        <taxon>Bacillati</taxon>
        <taxon>Actinomycetota</taxon>
        <taxon>Actinomycetes</taxon>
        <taxon>Pseudonocardiales</taxon>
        <taxon>Pseudonocardiaceae</taxon>
        <taxon>Pseudonocardia</taxon>
    </lineage>
</organism>
<dbReference type="PANTHER" id="PTHR38588">
    <property type="entry name" value="BLL0334 PROTEIN"/>
    <property type="match status" value="1"/>
</dbReference>
<evidence type="ECO:0000313" key="2">
    <source>
        <dbReference type="Proteomes" id="UP000320338"/>
    </source>
</evidence>
<evidence type="ECO:0008006" key="3">
    <source>
        <dbReference type="Google" id="ProtNLM"/>
    </source>
</evidence>
<name>A0A4Y3WUP7_9PSEU</name>
<comment type="caution">
    <text evidence="1">The sequence shown here is derived from an EMBL/GenBank/DDBJ whole genome shotgun (WGS) entry which is preliminary data.</text>
</comment>
<accession>A0A4Y3WUP7</accession>
<dbReference type="InterPro" id="IPR023393">
    <property type="entry name" value="START-like_dom_sf"/>
</dbReference>
<protein>
    <recommendedName>
        <fullName evidence="3">Carbon monoxide dehydrogenase subunit G</fullName>
    </recommendedName>
</protein>
<dbReference type="OrthoDB" id="9808623at2"/>